<dbReference type="UniPathway" id="UPA00266"/>
<evidence type="ECO:0000256" key="5">
    <source>
        <dbReference type="ARBA" id="ARBA00023004"/>
    </source>
</evidence>
<evidence type="ECO:0000256" key="1">
    <source>
        <dbReference type="ARBA" id="ARBA00005151"/>
    </source>
</evidence>
<dbReference type="OrthoDB" id="1925777at2759"/>
<comment type="caution">
    <text evidence="9">The sequence shown here is derived from an EMBL/GenBank/DDBJ whole genome shotgun (WGS) entry which is preliminary data.</text>
</comment>
<dbReference type="EMBL" id="SSOP01000101">
    <property type="protein sequence ID" value="KAB5591522.1"/>
    <property type="molecule type" value="Genomic_DNA"/>
</dbReference>
<evidence type="ECO:0000313" key="10">
    <source>
        <dbReference type="Proteomes" id="UP000383932"/>
    </source>
</evidence>
<feature type="domain" description="NIF system FeS cluster assembly NifU N-terminal" evidence="8">
    <location>
        <begin position="27"/>
        <end position="151"/>
    </location>
</feature>
<reference evidence="9 10" key="1">
    <citation type="journal article" date="2019" name="Fungal Biol. Biotechnol.">
        <title>Draft genome sequence of fastidious pathogen Ceratobasidium theobromae, which causes vascular-streak dieback in Theobroma cacao.</title>
        <authorList>
            <person name="Ali S.S."/>
            <person name="Asman A."/>
            <person name="Shao J."/>
            <person name="Firmansyah A.P."/>
            <person name="Susilo A.W."/>
            <person name="Rosmana A."/>
            <person name="McMahon P."/>
            <person name="Junaid M."/>
            <person name="Guest D."/>
            <person name="Kheng T.Y."/>
            <person name="Meinhardt L.W."/>
            <person name="Bailey B.A."/>
        </authorList>
    </citation>
    <scope>NUCLEOTIDE SEQUENCE [LARGE SCALE GENOMIC DNA]</scope>
    <source>
        <strain evidence="9 10">CT2</strain>
    </source>
</reference>
<dbReference type="Gene3D" id="3.90.1010.10">
    <property type="match status" value="1"/>
</dbReference>
<dbReference type="NCBIfam" id="TIGR01999">
    <property type="entry name" value="iscU"/>
    <property type="match status" value="1"/>
</dbReference>
<dbReference type="GO" id="GO:0051537">
    <property type="term" value="F:2 iron, 2 sulfur cluster binding"/>
    <property type="evidence" value="ECO:0007669"/>
    <property type="project" value="UniProtKB-KW"/>
</dbReference>
<organism evidence="9 10">
    <name type="scientific">Ceratobasidium theobromae</name>
    <dbReference type="NCBI Taxonomy" id="1582974"/>
    <lineage>
        <taxon>Eukaryota</taxon>
        <taxon>Fungi</taxon>
        <taxon>Dikarya</taxon>
        <taxon>Basidiomycota</taxon>
        <taxon>Agaricomycotina</taxon>
        <taxon>Agaricomycetes</taxon>
        <taxon>Cantharellales</taxon>
        <taxon>Ceratobasidiaceae</taxon>
        <taxon>Ceratobasidium</taxon>
    </lineage>
</organism>
<evidence type="ECO:0000256" key="6">
    <source>
        <dbReference type="ARBA" id="ARBA00034078"/>
    </source>
</evidence>
<comment type="cofactor">
    <cofactor evidence="6 7">
        <name>[2Fe-2S] cluster</name>
        <dbReference type="ChEBI" id="CHEBI:190135"/>
    </cofactor>
</comment>
<keyword evidence="3 7" id="KW-0001">2Fe-2S</keyword>
<dbReference type="SUPFAM" id="SSF82649">
    <property type="entry name" value="SufE/NifU"/>
    <property type="match status" value="1"/>
</dbReference>
<dbReference type="Pfam" id="PF01592">
    <property type="entry name" value="NifU_N"/>
    <property type="match status" value="1"/>
</dbReference>
<evidence type="ECO:0000256" key="3">
    <source>
        <dbReference type="ARBA" id="ARBA00022714"/>
    </source>
</evidence>
<sequence length="183" mass="19675">MFAAIQSARIAVRQRVVTGVAVAPRRAYHEKVISHYERPRNVGSLPKNDMDVGTGLVGAPACGDVMKLQIRVDENGIISDVKFKTFGCGSAIASSSYMTERVKGLSLDEAGQIKNTEIAKELSLPPVKLHCSMLAEDAIRSAIRDYRTKRSKMTNTQKPGYIDVSQSAATGETVATAHPGQAA</sequence>
<dbReference type="GO" id="GO:0005506">
    <property type="term" value="F:iron ion binding"/>
    <property type="evidence" value="ECO:0007669"/>
    <property type="project" value="UniProtKB-UniRule"/>
</dbReference>
<evidence type="ECO:0000256" key="2">
    <source>
        <dbReference type="ARBA" id="ARBA00006420"/>
    </source>
</evidence>
<protein>
    <recommendedName>
        <fullName evidence="7">Iron-sulfur cluster assembly protein</fullName>
    </recommendedName>
</protein>
<keyword evidence="7" id="KW-0809">Transit peptide</keyword>
<comment type="subcellular location">
    <subcellularLocation>
        <location evidence="7">Mitochondrion matrix</location>
    </subcellularLocation>
</comment>
<evidence type="ECO:0000256" key="4">
    <source>
        <dbReference type="ARBA" id="ARBA00022723"/>
    </source>
</evidence>
<dbReference type="FunFam" id="3.90.1010.10:FF:000008">
    <property type="entry name" value="Iron-sulfur cluster assembly enzyme"/>
    <property type="match status" value="1"/>
</dbReference>
<evidence type="ECO:0000313" key="9">
    <source>
        <dbReference type="EMBL" id="KAB5591522.1"/>
    </source>
</evidence>
<keyword evidence="5 7" id="KW-0408">Iron</keyword>
<gene>
    <name evidence="9" type="ORF">CTheo_5029</name>
</gene>
<dbReference type="InterPro" id="IPR011339">
    <property type="entry name" value="ISCU"/>
</dbReference>
<comment type="pathway">
    <text evidence="1">Cofactor biosynthesis; iron-sulfur cluster biosynthesis.</text>
</comment>
<accession>A0A5N5QIF1</accession>
<dbReference type="AlphaFoldDB" id="A0A5N5QIF1"/>
<dbReference type="Proteomes" id="UP000383932">
    <property type="component" value="Unassembled WGS sequence"/>
</dbReference>
<comment type="function">
    <text evidence="7">Scaffold protein for the de novo synthesis of iron-sulfur (Fe-S) clusters within mitochondria, which is required for maturation of both mitochondrial and cytoplasmic [2Fe-2S] and [4Fe-4S] proteins.</text>
</comment>
<comment type="similarity">
    <text evidence="2 7">Belongs to the NifU family.</text>
</comment>
<keyword evidence="7" id="KW-0411">Iron-sulfur</keyword>
<keyword evidence="7" id="KW-0496">Mitochondrion</keyword>
<proteinExistence type="inferred from homology"/>
<keyword evidence="4 7" id="KW-0479">Metal-binding</keyword>
<evidence type="ECO:0000256" key="7">
    <source>
        <dbReference type="RuleBase" id="RU362089"/>
    </source>
</evidence>
<keyword evidence="10" id="KW-1185">Reference proteome</keyword>
<dbReference type="InterPro" id="IPR002871">
    <property type="entry name" value="NIF_FeS_clus_asmbl_NifU_N"/>
</dbReference>
<dbReference type="GO" id="GO:0005759">
    <property type="term" value="C:mitochondrial matrix"/>
    <property type="evidence" value="ECO:0007669"/>
    <property type="project" value="UniProtKB-SubCell"/>
</dbReference>
<dbReference type="CDD" id="cd06664">
    <property type="entry name" value="IscU_like"/>
    <property type="match status" value="1"/>
</dbReference>
<evidence type="ECO:0000259" key="8">
    <source>
        <dbReference type="Pfam" id="PF01592"/>
    </source>
</evidence>
<dbReference type="PANTHER" id="PTHR10093">
    <property type="entry name" value="IRON-SULFUR CLUSTER ASSEMBLY ENZYME NIFU HOMOLOG"/>
    <property type="match status" value="1"/>
</dbReference>
<dbReference type="GO" id="GO:0016226">
    <property type="term" value="P:iron-sulfur cluster assembly"/>
    <property type="evidence" value="ECO:0007669"/>
    <property type="project" value="UniProtKB-UniRule"/>
</dbReference>
<name>A0A5N5QIF1_9AGAM</name>